<sequence>MIAAAHAMAMEFTLHVDDGVDRAALASTMSHVESDLRWADAVFSTFSETSWISRLSRGETTVADCPPAVEQVLDLCAHYKGATRGAFDALSPDGAIDPTGIVKTWAMERVRWRLDDLPAAGWLWGCAGDAVVSGIGPDEGRTWRVGIAHPEHRFQSVGAVTLGGEHTAIATSGTTVHGGHIWAPGGEAPAYVQASVVGTDLVECDAWATAIVAGGEPVALAAQEHGMDVLALRMVDGRIVAERSPGWDWAA</sequence>
<dbReference type="EMBL" id="JAUHPV010000006">
    <property type="protein sequence ID" value="MDN4473552.1"/>
    <property type="molecule type" value="Genomic_DNA"/>
</dbReference>
<dbReference type="Proteomes" id="UP001172738">
    <property type="component" value="Unassembled WGS sequence"/>
</dbReference>
<dbReference type="Pfam" id="PF02424">
    <property type="entry name" value="ApbE"/>
    <property type="match status" value="1"/>
</dbReference>
<organism evidence="11 12">
    <name type="scientific">Demequina zhanjiangensis</name>
    <dbReference type="NCBI Taxonomy" id="3051659"/>
    <lineage>
        <taxon>Bacteria</taxon>
        <taxon>Bacillati</taxon>
        <taxon>Actinomycetota</taxon>
        <taxon>Actinomycetes</taxon>
        <taxon>Micrococcales</taxon>
        <taxon>Demequinaceae</taxon>
        <taxon>Demequina</taxon>
    </lineage>
</organism>
<evidence type="ECO:0000256" key="1">
    <source>
        <dbReference type="ARBA" id="ARBA00001946"/>
    </source>
</evidence>
<comment type="caution">
    <text evidence="11">The sequence shown here is derived from an EMBL/GenBank/DDBJ whole genome shotgun (WGS) entry which is preliminary data.</text>
</comment>
<evidence type="ECO:0000256" key="2">
    <source>
        <dbReference type="ARBA" id="ARBA00011955"/>
    </source>
</evidence>
<dbReference type="SUPFAM" id="SSF143631">
    <property type="entry name" value="ApbE-like"/>
    <property type="match status" value="1"/>
</dbReference>
<keyword evidence="6" id="KW-0479">Metal-binding</keyword>
<dbReference type="RefSeq" id="WP_301129298.1">
    <property type="nucleotide sequence ID" value="NZ_JAUHPV010000006.1"/>
</dbReference>
<keyword evidence="4" id="KW-0285">Flavoprotein</keyword>
<evidence type="ECO:0000256" key="5">
    <source>
        <dbReference type="ARBA" id="ARBA00022679"/>
    </source>
</evidence>
<evidence type="ECO:0000256" key="3">
    <source>
        <dbReference type="ARBA" id="ARBA00016337"/>
    </source>
</evidence>
<evidence type="ECO:0000256" key="7">
    <source>
        <dbReference type="ARBA" id="ARBA00022827"/>
    </source>
</evidence>
<name>A0ABT8G326_9MICO</name>
<comment type="catalytic activity">
    <reaction evidence="10">
        <text>L-threonyl-[protein] + FAD = FMN-L-threonyl-[protein] + AMP + H(+)</text>
        <dbReference type="Rhea" id="RHEA:36847"/>
        <dbReference type="Rhea" id="RHEA-COMP:11060"/>
        <dbReference type="Rhea" id="RHEA-COMP:11061"/>
        <dbReference type="ChEBI" id="CHEBI:15378"/>
        <dbReference type="ChEBI" id="CHEBI:30013"/>
        <dbReference type="ChEBI" id="CHEBI:57692"/>
        <dbReference type="ChEBI" id="CHEBI:74257"/>
        <dbReference type="ChEBI" id="CHEBI:456215"/>
        <dbReference type="EC" id="2.7.1.180"/>
    </reaction>
</comment>
<evidence type="ECO:0000256" key="4">
    <source>
        <dbReference type="ARBA" id="ARBA00022630"/>
    </source>
</evidence>
<comment type="cofactor">
    <cofactor evidence="1">
        <name>Mg(2+)</name>
        <dbReference type="ChEBI" id="CHEBI:18420"/>
    </cofactor>
</comment>
<evidence type="ECO:0000256" key="9">
    <source>
        <dbReference type="ARBA" id="ARBA00031306"/>
    </source>
</evidence>
<dbReference type="InterPro" id="IPR003374">
    <property type="entry name" value="ApbE-like_sf"/>
</dbReference>
<keyword evidence="5 11" id="KW-0808">Transferase</keyword>
<evidence type="ECO:0000256" key="10">
    <source>
        <dbReference type="ARBA" id="ARBA00048540"/>
    </source>
</evidence>
<keyword evidence="7" id="KW-0274">FAD</keyword>
<dbReference type="GO" id="GO:0016740">
    <property type="term" value="F:transferase activity"/>
    <property type="evidence" value="ECO:0007669"/>
    <property type="project" value="UniProtKB-KW"/>
</dbReference>
<accession>A0ABT8G326</accession>
<gene>
    <name evidence="11" type="ORF">QQX04_11165</name>
</gene>
<evidence type="ECO:0000313" key="11">
    <source>
        <dbReference type="EMBL" id="MDN4473552.1"/>
    </source>
</evidence>
<evidence type="ECO:0000256" key="8">
    <source>
        <dbReference type="ARBA" id="ARBA00022842"/>
    </source>
</evidence>
<protein>
    <recommendedName>
        <fullName evidence="3">FAD:protein FMN transferase</fullName>
        <ecNumber evidence="2">2.7.1.180</ecNumber>
    </recommendedName>
    <alternativeName>
        <fullName evidence="9">Flavin transferase</fullName>
    </alternativeName>
</protein>
<reference evidence="11" key="1">
    <citation type="submission" date="2023-06" db="EMBL/GenBank/DDBJ databases">
        <title>SYSU T00b26.</title>
        <authorList>
            <person name="Gao L."/>
            <person name="Fang B.-Z."/>
            <person name="Li W.-J."/>
        </authorList>
    </citation>
    <scope>NUCLEOTIDE SEQUENCE</scope>
    <source>
        <strain evidence="11">SYSU T00b26</strain>
    </source>
</reference>
<keyword evidence="12" id="KW-1185">Reference proteome</keyword>
<dbReference type="Gene3D" id="3.10.520.10">
    <property type="entry name" value="ApbE-like domains"/>
    <property type="match status" value="2"/>
</dbReference>
<proteinExistence type="predicted"/>
<dbReference type="InterPro" id="IPR024932">
    <property type="entry name" value="ApbE"/>
</dbReference>
<dbReference type="PANTHER" id="PTHR30040:SF2">
    <property type="entry name" value="FAD:PROTEIN FMN TRANSFERASE"/>
    <property type="match status" value="1"/>
</dbReference>
<evidence type="ECO:0000313" key="12">
    <source>
        <dbReference type="Proteomes" id="UP001172738"/>
    </source>
</evidence>
<dbReference type="EC" id="2.7.1.180" evidence="2"/>
<evidence type="ECO:0000256" key="6">
    <source>
        <dbReference type="ARBA" id="ARBA00022723"/>
    </source>
</evidence>
<dbReference type="PANTHER" id="PTHR30040">
    <property type="entry name" value="THIAMINE BIOSYNTHESIS LIPOPROTEIN APBE"/>
    <property type="match status" value="1"/>
</dbReference>
<keyword evidence="8" id="KW-0460">Magnesium</keyword>